<dbReference type="OrthoDB" id="8193109at2759"/>
<evidence type="ECO:0000313" key="3">
    <source>
        <dbReference type="Proteomes" id="UP000886998"/>
    </source>
</evidence>
<evidence type="ECO:0000259" key="1">
    <source>
        <dbReference type="Pfam" id="PF17906"/>
    </source>
</evidence>
<dbReference type="Pfam" id="PF17906">
    <property type="entry name" value="HTH_48"/>
    <property type="match status" value="1"/>
</dbReference>
<comment type="caution">
    <text evidence="2">The sequence shown here is derived from an EMBL/GenBank/DDBJ whole genome shotgun (WGS) entry which is preliminary data.</text>
</comment>
<organism evidence="2 3">
    <name type="scientific">Trichonephila inaurata madagascariensis</name>
    <dbReference type="NCBI Taxonomy" id="2747483"/>
    <lineage>
        <taxon>Eukaryota</taxon>
        <taxon>Metazoa</taxon>
        <taxon>Ecdysozoa</taxon>
        <taxon>Arthropoda</taxon>
        <taxon>Chelicerata</taxon>
        <taxon>Arachnida</taxon>
        <taxon>Araneae</taxon>
        <taxon>Araneomorphae</taxon>
        <taxon>Entelegynae</taxon>
        <taxon>Araneoidea</taxon>
        <taxon>Nephilidae</taxon>
        <taxon>Trichonephila</taxon>
        <taxon>Trichonephila inaurata</taxon>
    </lineage>
</organism>
<sequence>MAFKRCDSPYEDRMAFALQNSTIEEQRSVIRFLTAEGEKPAAIHRRMVTVYGEKCVSDKSVRKWSARFRAGRESVGDDQRPGQANTVIMSDLIDKVDDLVRSDQRVTLRMLALKVDVSYGAVWTIVHDRLRFPKGKGCLKPPARFAKPPFLGEFQATVNETFTFAKVNRLVSEKRRVGIINNGKQPNLTKDFYGCFETPQAYPKLTVGLFCSEL</sequence>
<reference evidence="2" key="1">
    <citation type="submission" date="2020-08" db="EMBL/GenBank/DDBJ databases">
        <title>Multicomponent nature underlies the extraordinary mechanical properties of spider dragline silk.</title>
        <authorList>
            <person name="Kono N."/>
            <person name="Nakamura H."/>
            <person name="Mori M."/>
            <person name="Yoshida Y."/>
            <person name="Ohtoshi R."/>
            <person name="Malay A.D."/>
            <person name="Moran D.A.P."/>
            <person name="Tomita M."/>
            <person name="Numata K."/>
            <person name="Arakawa K."/>
        </authorList>
    </citation>
    <scope>NUCLEOTIDE SEQUENCE</scope>
</reference>
<protein>
    <submittedName>
        <fullName evidence="2">HTH_48 domain-containing protein</fullName>
    </submittedName>
</protein>
<dbReference type="EMBL" id="BMAV01003397">
    <property type="protein sequence ID" value="GFY42952.1"/>
    <property type="molecule type" value="Genomic_DNA"/>
</dbReference>
<dbReference type="InterPro" id="IPR041426">
    <property type="entry name" value="Mos1_HTH"/>
</dbReference>
<dbReference type="AlphaFoldDB" id="A0A8X6WX32"/>
<dbReference type="PANTHER" id="PTHR46060">
    <property type="entry name" value="MARINER MOS1 TRANSPOSASE-LIKE PROTEIN"/>
    <property type="match status" value="1"/>
</dbReference>
<evidence type="ECO:0000313" key="2">
    <source>
        <dbReference type="EMBL" id="GFY42952.1"/>
    </source>
</evidence>
<dbReference type="Proteomes" id="UP000886998">
    <property type="component" value="Unassembled WGS sequence"/>
</dbReference>
<proteinExistence type="predicted"/>
<accession>A0A8X6WX32</accession>
<gene>
    <name evidence="2" type="primary">NCL1_21952</name>
    <name evidence="2" type="ORF">TNIN_142401</name>
</gene>
<dbReference type="PANTHER" id="PTHR46060:SF1">
    <property type="entry name" value="MARINER MOS1 TRANSPOSASE-LIKE PROTEIN"/>
    <property type="match status" value="1"/>
</dbReference>
<dbReference type="Gene3D" id="1.10.10.1450">
    <property type="match status" value="1"/>
</dbReference>
<name>A0A8X6WX32_9ARAC</name>
<keyword evidence="3" id="KW-1185">Reference proteome</keyword>
<feature type="domain" description="Mos1 transposase HTH" evidence="1">
    <location>
        <begin position="27"/>
        <end position="71"/>
    </location>
</feature>
<dbReference type="InterPro" id="IPR052709">
    <property type="entry name" value="Transposase-MT_Hybrid"/>
</dbReference>